<reference evidence="2" key="1">
    <citation type="journal article" date="2023" name="Mol. Phylogenet. Evol.">
        <title>Genome-scale phylogeny and comparative genomics of the fungal order Sordariales.</title>
        <authorList>
            <person name="Hensen N."/>
            <person name="Bonometti L."/>
            <person name="Westerberg I."/>
            <person name="Brannstrom I.O."/>
            <person name="Guillou S."/>
            <person name="Cros-Aarteil S."/>
            <person name="Calhoun S."/>
            <person name="Haridas S."/>
            <person name="Kuo A."/>
            <person name="Mondo S."/>
            <person name="Pangilinan J."/>
            <person name="Riley R."/>
            <person name="LaButti K."/>
            <person name="Andreopoulos B."/>
            <person name="Lipzen A."/>
            <person name="Chen C."/>
            <person name="Yan M."/>
            <person name="Daum C."/>
            <person name="Ng V."/>
            <person name="Clum A."/>
            <person name="Steindorff A."/>
            <person name="Ohm R.A."/>
            <person name="Martin F."/>
            <person name="Silar P."/>
            <person name="Natvig D.O."/>
            <person name="Lalanne C."/>
            <person name="Gautier V."/>
            <person name="Ament-Velasquez S.L."/>
            <person name="Kruys A."/>
            <person name="Hutchinson M.I."/>
            <person name="Powell A.J."/>
            <person name="Barry K."/>
            <person name="Miller A.N."/>
            <person name="Grigoriev I.V."/>
            <person name="Debuchy R."/>
            <person name="Gladieux P."/>
            <person name="Hiltunen Thoren M."/>
            <person name="Johannesson H."/>
        </authorList>
    </citation>
    <scope>NUCLEOTIDE SEQUENCE</scope>
    <source>
        <strain evidence="2">CBS 560.94</strain>
    </source>
</reference>
<dbReference type="EMBL" id="JAUEPP010000008">
    <property type="protein sequence ID" value="KAK3338490.1"/>
    <property type="molecule type" value="Genomic_DNA"/>
</dbReference>
<dbReference type="Proteomes" id="UP001278500">
    <property type="component" value="Unassembled WGS sequence"/>
</dbReference>
<sequence>MPFKERSFPQNWRPLDDIEDCSMQAADGLVKICRMLELEILDEDGTGKDEVELMNTLMKHYGLPYRDTGSHALYDWKNSELYDDYLSEAKRSSYTLGERMPEYCRHILYVLRFILNCPEELPFRDAFTRQEYDNIFAHSYPAQALKNAKSPNEDWREVLDRISHEAEVIIYTLKEDELLVCLNCFRPISRGNCARPCLGCGNLVHEDCRKKDMPTIKADFIDLQHPKPDSKECAVCRDKKKWEEWTQSDGPPLSGDYDSGEEEMDQEPLESKLESIKFMKDGKYYKYHGEQKWVDMTNDSEKE</sequence>
<keyword evidence="3" id="KW-1185">Reference proteome</keyword>
<evidence type="ECO:0000313" key="3">
    <source>
        <dbReference type="Proteomes" id="UP001278500"/>
    </source>
</evidence>
<protein>
    <submittedName>
        <fullName evidence="2">Uncharacterized protein</fullName>
    </submittedName>
</protein>
<reference evidence="2" key="2">
    <citation type="submission" date="2023-06" db="EMBL/GenBank/DDBJ databases">
        <authorList>
            <consortium name="Lawrence Berkeley National Laboratory"/>
            <person name="Haridas S."/>
            <person name="Hensen N."/>
            <person name="Bonometti L."/>
            <person name="Westerberg I."/>
            <person name="Brannstrom I.O."/>
            <person name="Guillou S."/>
            <person name="Cros-Aarteil S."/>
            <person name="Calhoun S."/>
            <person name="Kuo A."/>
            <person name="Mondo S."/>
            <person name="Pangilinan J."/>
            <person name="Riley R."/>
            <person name="Labutti K."/>
            <person name="Andreopoulos B."/>
            <person name="Lipzen A."/>
            <person name="Chen C."/>
            <person name="Yanf M."/>
            <person name="Daum C."/>
            <person name="Ng V."/>
            <person name="Clum A."/>
            <person name="Steindorff A."/>
            <person name="Ohm R."/>
            <person name="Martin F."/>
            <person name="Silar P."/>
            <person name="Natvig D."/>
            <person name="Lalanne C."/>
            <person name="Gautier V."/>
            <person name="Ament-Velasquez S.L."/>
            <person name="Kruys A."/>
            <person name="Hutchinson M.I."/>
            <person name="Powell A.J."/>
            <person name="Barry K."/>
            <person name="Miller A.N."/>
            <person name="Grigoriev I.V."/>
            <person name="Debuchy R."/>
            <person name="Gladieux P."/>
            <person name="Thoren M.H."/>
            <person name="Johannesson H."/>
        </authorList>
    </citation>
    <scope>NUCLEOTIDE SEQUENCE</scope>
    <source>
        <strain evidence="2">CBS 560.94</strain>
    </source>
</reference>
<proteinExistence type="predicted"/>
<evidence type="ECO:0000256" key="1">
    <source>
        <dbReference type="SAM" id="MobiDB-lite"/>
    </source>
</evidence>
<gene>
    <name evidence="2" type="ORF">B0H65DRAFT_434605</name>
</gene>
<feature type="compositionally biased region" description="Acidic residues" evidence="1">
    <location>
        <begin position="258"/>
        <end position="268"/>
    </location>
</feature>
<accession>A0AAE0J8G9</accession>
<comment type="caution">
    <text evidence="2">The sequence shown here is derived from an EMBL/GenBank/DDBJ whole genome shotgun (WGS) entry which is preliminary data.</text>
</comment>
<feature type="region of interest" description="Disordered" evidence="1">
    <location>
        <begin position="245"/>
        <end position="271"/>
    </location>
</feature>
<evidence type="ECO:0000313" key="2">
    <source>
        <dbReference type="EMBL" id="KAK3338490.1"/>
    </source>
</evidence>
<name>A0AAE0J8G9_9PEZI</name>
<organism evidence="2 3">
    <name type="scientific">Neurospora tetraspora</name>
    <dbReference type="NCBI Taxonomy" id="94610"/>
    <lineage>
        <taxon>Eukaryota</taxon>
        <taxon>Fungi</taxon>
        <taxon>Dikarya</taxon>
        <taxon>Ascomycota</taxon>
        <taxon>Pezizomycotina</taxon>
        <taxon>Sordariomycetes</taxon>
        <taxon>Sordariomycetidae</taxon>
        <taxon>Sordariales</taxon>
        <taxon>Sordariaceae</taxon>
        <taxon>Neurospora</taxon>
    </lineage>
</organism>
<dbReference type="RefSeq" id="XP_062677941.1">
    <property type="nucleotide sequence ID" value="XM_062825140.1"/>
</dbReference>
<dbReference type="AlphaFoldDB" id="A0AAE0J8G9"/>
<dbReference type="GeneID" id="87862294"/>